<dbReference type="Gene3D" id="4.10.240.10">
    <property type="entry name" value="Zn(2)-C6 fungal-type DNA-binding domain"/>
    <property type="match status" value="1"/>
</dbReference>
<dbReference type="PANTHER" id="PTHR31001">
    <property type="entry name" value="UNCHARACTERIZED TRANSCRIPTIONAL REGULATORY PROTEIN"/>
    <property type="match status" value="1"/>
</dbReference>
<dbReference type="InterPro" id="IPR050613">
    <property type="entry name" value="Sec_Metabolite_Reg"/>
</dbReference>
<gene>
    <name evidence="4" type="ORF">F5X68DRAFT_272438</name>
</gene>
<reference evidence="4" key="1">
    <citation type="journal article" date="2021" name="Nat. Commun.">
        <title>Genetic determinants of endophytism in the Arabidopsis root mycobiome.</title>
        <authorList>
            <person name="Mesny F."/>
            <person name="Miyauchi S."/>
            <person name="Thiergart T."/>
            <person name="Pickel B."/>
            <person name="Atanasova L."/>
            <person name="Karlsson M."/>
            <person name="Huettel B."/>
            <person name="Barry K.W."/>
            <person name="Haridas S."/>
            <person name="Chen C."/>
            <person name="Bauer D."/>
            <person name="Andreopoulos W."/>
            <person name="Pangilinan J."/>
            <person name="LaButti K."/>
            <person name="Riley R."/>
            <person name="Lipzen A."/>
            <person name="Clum A."/>
            <person name="Drula E."/>
            <person name="Henrissat B."/>
            <person name="Kohler A."/>
            <person name="Grigoriev I.V."/>
            <person name="Martin F.M."/>
            <person name="Hacquard S."/>
        </authorList>
    </citation>
    <scope>NUCLEOTIDE SEQUENCE</scope>
    <source>
        <strain evidence="4">MPI-SDFR-AT-0117</strain>
    </source>
</reference>
<dbReference type="AlphaFoldDB" id="A0A9P8VN73"/>
<keyword evidence="2" id="KW-0539">Nucleus</keyword>
<evidence type="ECO:0000256" key="2">
    <source>
        <dbReference type="ARBA" id="ARBA00023242"/>
    </source>
</evidence>
<keyword evidence="5" id="KW-1185">Reference proteome</keyword>
<dbReference type="PANTHER" id="PTHR31001:SF90">
    <property type="entry name" value="CENTROMERE DNA-BINDING PROTEIN COMPLEX CBF3 SUBUNIT B"/>
    <property type="match status" value="1"/>
</dbReference>
<accession>A0A9P8VN73</accession>
<feature type="domain" description="Zn(2)-C6 fungal-type" evidence="3">
    <location>
        <begin position="14"/>
        <end position="44"/>
    </location>
</feature>
<comment type="subcellular location">
    <subcellularLocation>
        <location evidence="1">Nucleus</location>
    </subcellularLocation>
</comment>
<dbReference type="GO" id="GO:0008270">
    <property type="term" value="F:zinc ion binding"/>
    <property type="evidence" value="ECO:0007669"/>
    <property type="project" value="InterPro"/>
</dbReference>
<dbReference type="Proteomes" id="UP000770015">
    <property type="component" value="Unassembled WGS sequence"/>
</dbReference>
<comment type="caution">
    <text evidence="4">The sequence shown here is derived from an EMBL/GenBank/DDBJ whole genome shotgun (WGS) entry which is preliminary data.</text>
</comment>
<protein>
    <recommendedName>
        <fullName evidence="3">Zn(2)-C6 fungal-type domain-containing protein</fullName>
    </recommendedName>
</protein>
<dbReference type="GO" id="GO:0000981">
    <property type="term" value="F:DNA-binding transcription factor activity, RNA polymerase II-specific"/>
    <property type="evidence" value="ECO:0007669"/>
    <property type="project" value="InterPro"/>
</dbReference>
<proteinExistence type="predicted"/>
<dbReference type="PROSITE" id="PS50048">
    <property type="entry name" value="ZN2_CY6_FUNGAL_2"/>
    <property type="match status" value="1"/>
</dbReference>
<dbReference type="GO" id="GO:0005634">
    <property type="term" value="C:nucleus"/>
    <property type="evidence" value="ECO:0007669"/>
    <property type="project" value="UniProtKB-SubCell"/>
</dbReference>
<dbReference type="CDD" id="cd12148">
    <property type="entry name" value="fungal_TF_MHR"/>
    <property type="match status" value="1"/>
</dbReference>
<dbReference type="PROSITE" id="PS00463">
    <property type="entry name" value="ZN2_CY6_FUNGAL_1"/>
    <property type="match status" value="1"/>
</dbReference>
<dbReference type="SUPFAM" id="SSF57701">
    <property type="entry name" value="Zn2/Cys6 DNA-binding domain"/>
    <property type="match status" value="1"/>
</dbReference>
<evidence type="ECO:0000313" key="4">
    <source>
        <dbReference type="EMBL" id="KAH6697542.1"/>
    </source>
</evidence>
<dbReference type="EMBL" id="JAGSXJ010000001">
    <property type="protein sequence ID" value="KAH6697542.1"/>
    <property type="molecule type" value="Genomic_DNA"/>
</dbReference>
<evidence type="ECO:0000313" key="5">
    <source>
        <dbReference type="Proteomes" id="UP000770015"/>
    </source>
</evidence>
<dbReference type="OrthoDB" id="39175at2759"/>
<dbReference type="Pfam" id="PF00172">
    <property type="entry name" value="Zn_clus"/>
    <property type="match status" value="1"/>
</dbReference>
<evidence type="ECO:0000256" key="1">
    <source>
        <dbReference type="ARBA" id="ARBA00004123"/>
    </source>
</evidence>
<dbReference type="SMART" id="SM00066">
    <property type="entry name" value="GAL4"/>
    <property type="match status" value="1"/>
</dbReference>
<sequence length="402" mass="45313">MEKTPDVGLFSKLSCVNCRHRKVKCGRDLPKCQRCVAQGLKCEYRARRPRASKKAPAAAASVPSRLFPSFLDRKLIDMLPDLMDGPNVKIDASIVLIYYCLLWQGSFFRGPGTFSNADIAYTRQLFICCLRTIPVWYAEATGTIADFVAAIFMAQTARENMEDNLSWEMHKRACKYAHVLDLHNMDNAERELSSPYVLTDDDRVAMWDLIQVDVFQRLANNRSASFAADLTKWRINMPWLSTDVRDEAQALEGEDQAISTMFFLARSRITFALLGFFEALEAMDSAVSHPLRIAEPFCQEIFTTFAEWRVVLCHLLDSILPTYEMISFALGAYSVHLAFGQLASGVIEGADAVEPQDLFLLQRTLTCIERTAKESRDFMPLTHGMTSIVAEARAKVASRVAE</sequence>
<dbReference type="PRINTS" id="PR00755">
    <property type="entry name" value="AFLATOXINBRP"/>
</dbReference>
<dbReference type="InterPro" id="IPR036864">
    <property type="entry name" value="Zn2-C6_fun-type_DNA-bd_sf"/>
</dbReference>
<evidence type="ECO:0000259" key="3">
    <source>
        <dbReference type="PROSITE" id="PS50048"/>
    </source>
</evidence>
<name>A0A9P8VN73_9PEZI</name>
<organism evidence="4 5">
    <name type="scientific">Plectosphaerella plurivora</name>
    <dbReference type="NCBI Taxonomy" id="936078"/>
    <lineage>
        <taxon>Eukaryota</taxon>
        <taxon>Fungi</taxon>
        <taxon>Dikarya</taxon>
        <taxon>Ascomycota</taxon>
        <taxon>Pezizomycotina</taxon>
        <taxon>Sordariomycetes</taxon>
        <taxon>Hypocreomycetidae</taxon>
        <taxon>Glomerellales</taxon>
        <taxon>Plectosphaerellaceae</taxon>
        <taxon>Plectosphaerella</taxon>
    </lineage>
</organism>
<dbReference type="CDD" id="cd00067">
    <property type="entry name" value="GAL4"/>
    <property type="match status" value="1"/>
</dbReference>
<dbReference type="InterPro" id="IPR001138">
    <property type="entry name" value="Zn2Cys6_DnaBD"/>
</dbReference>